<evidence type="ECO:0000256" key="8">
    <source>
        <dbReference type="ARBA" id="ARBA00023170"/>
    </source>
</evidence>
<accession>A0AAR5QI27</accession>
<comment type="caution">
    <text evidence="10">Lacks conserved residue(s) required for the propagation of feature annotation.</text>
</comment>
<dbReference type="InterPro" id="IPR004117">
    <property type="entry name" value="7tm6_olfct_rcpt"/>
</dbReference>
<organism evidence="11 12">
    <name type="scientific">Dendroctonus ponderosae</name>
    <name type="common">Mountain pine beetle</name>
    <dbReference type="NCBI Taxonomy" id="77166"/>
    <lineage>
        <taxon>Eukaryota</taxon>
        <taxon>Metazoa</taxon>
        <taxon>Ecdysozoa</taxon>
        <taxon>Arthropoda</taxon>
        <taxon>Hexapoda</taxon>
        <taxon>Insecta</taxon>
        <taxon>Pterygota</taxon>
        <taxon>Neoptera</taxon>
        <taxon>Endopterygota</taxon>
        <taxon>Coleoptera</taxon>
        <taxon>Polyphaga</taxon>
        <taxon>Cucujiformia</taxon>
        <taxon>Curculionidae</taxon>
        <taxon>Scolytinae</taxon>
        <taxon>Dendroctonus</taxon>
    </lineage>
</organism>
<reference evidence="12" key="1">
    <citation type="journal article" date="2013" name="Genome Biol.">
        <title>Draft genome of the mountain pine beetle, Dendroctonus ponderosae Hopkins, a major forest pest.</title>
        <authorList>
            <person name="Keeling C.I."/>
            <person name="Yuen M.M."/>
            <person name="Liao N.Y."/>
            <person name="Docking T.R."/>
            <person name="Chan S.K."/>
            <person name="Taylor G.A."/>
            <person name="Palmquist D.L."/>
            <person name="Jackman S.D."/>
            <person name="Nguyen A."/>
            <person name="Li M."/>
            <person name="Henderson H."/>
            <person name="Janes J.K."/>
            <person name="Zhao Y."/>
            <person name="Pandoh P."/>
            <person name="Moore R."/>
            <person name="Sperling F.A."/>
            <person name="Huber D.P."/>
            <person name="Birol I."/>
            <person name="Jones S.J."/>
            <person name="Bohlmann J."/>
        </authorList>
    </citation>
    <scope>NUCLEOTIDE SEQUENCE</scope>
</reference>
<feature type="transmembrane region" description="Helical" evidence="10">
    <location>
        <begin position="130"/>
        <end position="156"/>
    </location>
</feature>
<dbReference type="GO" id="GO:0004984">
    <property type="term" value="F:olfactory receptor activity"/>
    <property type="evidence" value="ECO:0007669"/>
    <property type="project" value="InterPro"/>
</dbReference>
<keyword evidence="5 10" id="KW-0552">Olfaction</keyword>
<feature type="transmembrane region" description="Helical" evidence="10">
    <location>
        <begin position="197"/>
        <end position="216"/>
    </location>
</feature>
<protein>
    <recommendedName>
        <fullName evidence="10">Odorant receptor</fullName>
    </recommendedName>
</protein>
<dbReference type="Pfam" id="PF02949">
    <property type="entry name" value="7tm_6"/>
    <property type="match status" value="1"/>
</dbReference>
<evidence type="ECO:0000256" key="2">
    <source>
        <dbReference type="ARBA" id="ARBA00022475"/>
    </source>
</evidence>
<evidence type="ECO:0000256" key="9">
    <source>
        <dbReference type="ARBA" id="ARBA00023224"/>
    </source>
</evidence>
<name>A0AAR5QI27_DENPD</name>
<evidence type="ECO:0000256" key="5">
    <source>
        <dbReference type="ARBA" id="ARBA00022725"/>
    </source>
</evidence>
<keyword evidence="3 10" id="KW-0716">Sensory transduction</keyword>
<feature type="transmembrane region" description="Helical" evidence="10">
    <location>
        <begin position="35"/>
        <end position="54"/>
    </location>
</feature>
<dbReference type="GO" id="GO:0005886">
    <property type="term" value="C:plasma membrane"/>
    <property type="evidence" value="ECO:0007669"/>
    <property type="project" value="UniProtKB-SubCell"/>
</dbReference>
<evidence type="ECO:0000256" key="1">
    <source>
        <dbReference type="ARBA" id="ARBA00004651"/>
    </source>
</evidence>
<evidence type="ECO:0000256" key="10">
    <source>
        <dbReference type="RuleBase" id="RU351113"/>
    </source>
</evidence>
<evidence type="ECO:0000256" key="7">
    <source>
        <dbReference type="ARBA" id="ARBA00023136"/>
    </source>
</evidence>
<dbReference type="PANTHER" id="PTHR21137:SF35">
    <property type="entry name" value="ODORANT RECEPTOR 19A-RELATED"/>
    <property type="match status" value="1"/>
</dbReference>
<dbReference type="GO" id="GO:0007165">
    <property type="term" value="P:signal transduction"/>
    <property type="evidence" value="ECO:0007669"/>
    <property type="project" value="UniProtKB-KW"/>
</dbReference>
<dbReference type="PANTHER" id="PTHR21137">
    <property type="entry name" value="ODORANT RECEPTOR"/>
    <property type="match status" value="1"/>
</dbReference>
<reference evidence="11" key="2">
    <citation type="submission" date="2024-08" db="UniProtKB">
        <authorList>
            <consortium name="EnsemblMetazoa"/>
        </authorList>
    </citation>
    <scope>IDENTIFICATION</scope>
</reference>
<keyword evidence="8 10" id="KW-0675">Receptor</keyword>
<dbReference type="GO" id="GO:0005549">
    <property type="term" value="F:odorant binding"/>
    <property type="evidence" value="ECO:0007669"/>
    <property type="project" value="InterPro"/>
</dbReference>
<dbReference type="Proteomes" id="UP000019118">
    <property type="component" value="Unassembled WGS sequence"/>
</dbReference>
<feature type="transmembrane region" description="Helical" evidence="10">
    <location>
        <begin position="268"/>
        <end position="290"/>
    </location>
</feature>
<evidence type="ECO:0000313" key="11">
    <source>
        <dbReference type="EnsemblMetazoa" id="XP_019772797.1"/>
    </source>
</evidence>
<keyword evidence="12" id="KW-1185">Reference proteome</keyword>
<comment type="similarity">
    <text evidence="10">Belongs to the insect chemoreceptor superfamily. Heteromeric odorant receptor channel (TC 1.A.69) family.</text>
</comment>
<dbReference type="AlphaFoldDB" id="A0AAR5QI27"/>
<feature type="transmembrane region" description="Helical" evidence="10">
    <location>
        <begin position="296"/>
        <end position="318"/>
    </location>
</feature>
<evidence type="ECO:0000313" key="12">
    <source>
        <dbReference type="Proteomes" id="UP000019118"/>
    </source>
</evidence>
<keyword evidence="4 10" id="KW-0812">Transmembrane</keyword>
<keyword evidence="9 10" id="KW-0807">Transducer</keyword>
<keyword evidence="7 10" id="KW-0472">Membrane</keyword>
<evidence type="ECO:0000256" key="6">
    <source>
        <dbReference type="ARBA" id="ARBA00022989"/>
    </source>
</evidence>
<sequence length="400" mass="46646">MKDRVKLMHSFKFIMILAGLWRLKLTDNRFYQWLYLLYSMVLQALFTLLTFGSIRNISEAISNRDYTGVIDNIWLSLLTMVILFKMIMFQRKRFLDLILQSIDEESKIYTEETTCIQEIFEHNYKIVKHIILLVCVCVSSSGFSVCVCNTITYFQYRHINQTEMKPMMAPHIQFPLNRHKYFMETYLLSIGTTFGGVIYYTLTQVYFVVVTAFVISQLKIIQRLARDFHLYSNGGDQEKEALTVFRKIYNKHLYIIDFVGELNVLMKYLIFVECTVISIIIASVLFQLIFVPTSLAASTLYIAVSCTVLSQIFVLSWISNEIEVESLSISDALFESRWYEQTQKVKKIIIIIMMRSRKPLRIMIGPFYPLTIHTALNSLRAAYSYVTLIFAMSSSGQLQI</sequence>
<dbReference type="EnsemblMetazoa" id="XM_019917238.1">
    <property type="protein sequence ID" value="XP_019772797.1"/>
    <property type="gene ID" value="LOC109546319"/>
</dbReference>
<evidence type="ECO:0000256" key="4">
    <source>
        <dbReference type="ARBA" id="ARBA00022692"/>
    </source>
</evidence>
<feature type="transmembrane region" description="Helical" evidence="10">
    <location>
        <begin position="66"/>
        <end position="84"/>
    </location>
</feature>
<keyword evidence="6 10" id="KW-1133">Transmembrane helix</keyword>
<evidence type="ECO:0000256" key="3">
    <source>
        <dbReference type="ARBA" id="ARBA00022606"/>
    </source>
</evidence>
<keyword evidence="2" id="KW-1003">Cell membrane</keyword>
<proteinExistence type="inferred from homology"/>
<comment type="subcellular location">
    <subcellularLocation>
        <location evidence="1 10">Cell membrane</location>
        <topology evidence="1 10">Multi-pass membrane protein</topology>
    </subcellularLocation>
</comment>